<proteinExistence type="predicted"/>
<keyword evidence="2" id="KW-1185">Reference proteome</keyword>
<sequence length="811" mass="88290">MASLHDESWRGTLTLASLEHYFNTNADIDSAGGPRNLTPLAAACRRGHLGVVTLLLDNPIQLADPDAPSEHGRSPLYYAVTSCPAATRIDIVRQLLKAGANPDSCTEHDSLDTPLMKAITVARDKELVRELLEHGASRDKQNNRGQTAEILAKGTPMEELFGGKEKLNSLLTAIVDVVISIVMLFIIYTNNAQIRALVERVANRLHEVAEVKEPSLGSRIEDAPPQRSQADENATASGASIGKRRSFIHARNNTRRDDDDDDYADDDLGVFPSTQLGSSKHGLKPQNSPPDRVQDFRTPASAGATSLQPPAPVQTMSQGLNNSSGRTYQGVSDNQTTLVDPRRSQESELFPSRTRQLQSQSQSQPQTAFNQAGSDNRANGYGYGTSGNRTPQAASFGTPDLPNTALPGQPVARSPGSDGFEIVPRQEDQFATAPANSADMFSGRANPQSPPLNRSQGAASAYGNNQPLDRTGMPTLFSDTTPTTTGRQETQAVAQQQPKGRGSINDMGATVRGGKDGTIQPQNPPLQSNPVASQDRSGRRLSQDFVTDLNRFIEESHLETFFPPGSNFMQILTEKAATLRREPTATLGSSENLKRLLRLSLYQSVIYCDDSSSMAVDRRLPTLRELVKRMVTVSTMIVSENHGVDLYFYNSTSAPRGLAASQIDAVFNGIRPSGSSSPGAGLYNKILKPFIQVVNNRGFDRPLLVTIITSSPPNPEKATSLKGVVMKFKEYLTGAGYDKTAVIYNICQIGDDAKAKDFLRKLKGERDIADVLHCTEDRLDEEYQALRSDERRLDEWLLRVMTAPIMGRDGA</sequence>
<name>A0ACC1SBZ1_9APHY</name>
<evidence type="ECO:0000313" key="1">
    <source>
        <dbReference type="EMBL" id="KAJ3536498.1"/>
    </source>
</evidence>
<dbReference type="Proteomes" id="UP001148662">
    <property type="component" value="Unassembled WGS sequence"/>
</dbReference>
<evidence type="ECO:0000313" key="2">
    <source>
        <dbReference type="Proteomes" id="UP001148662"/>
    </source>
</evidence>
<protein>
    <submittedName>
        <fullName evidence="1">Uncharacterized protein</fullName>
    </submittedName>
</protein>
<comment type="caution">
    <text evidence="1">The sequence shown here is derived from an EMBL/GenBank/DDBJ whole genome shotgun (WGS) entry which is preliminary data.</text>
</comment>
<organism evidence="1 2">
    <name type="scientific">Phlebia brevispora</name>
    <dbReference type="NCBI Taxonomy" id="194682"/>
    <lineage>
        <taxon>Eukaryota</taxon>
        <taxon>Fungi</taxon>
        <taxon>Dikarya</taxon>
        <taxon>Basidiomycota</taxon>
        <taxon>Agaricomycotina</taxon>
        <taxon>Agaricomycetes</taxon>
        <taxon>Polyporales</taxon>
        <taxon>Meruliaceae</taxon>
        <taxon>Phlebia</taxon>
    </lineage>
</organism>
<accession>A0ACC1SBZ1</accession>
<dbReference type="EMBL" id="JANHOG010001474">
    <property type="protein sequence ID" value="KAJ3536498.1"/>
    <property type="molecule type" value="Genomic_DNA"/>
</dbReference>
<reference evidence="1" key="1">
    <citation type="submission" date="2022-07" db="EMBL/GenBank/DDBJ databases">
        <title>Genome Sequence of Phlebia brevispora.</title>
        <authorList>
            <person name="Buettner E."/>
        </authorList>
    </citation>
    <scope>NUCLEOTIDE SEQUENCE</scope>
    <source>
        <strain evidence="1">MPL23</strain>
    </source>
</reference>
<gene>
    <name evidence="1" type="ORF">NM688_g6829</name>
</gene>